<name>A0ABQ3H2X8_9NEIS</name>
<dbReference type="Proteomes" id="UP000604737">
    <property type="component" value="Unassembled WGS sequence"/>
</dbReference>
<accession>A0ABQ3H2X8</accession>
<reference evidence="3" key="1">
    <citation type="journal article" date="2019" name="Int. J. Syst. Evol. Microbiol.">
        <title>The Global Catalogue of Microorganisms (GCM) 10K type strain sequencing project: providing services to taxonomists for standard genome sequencing and annotation.</title>
        <authorList>
            <consortium name="The Broad Institute Genomics Platform"/>
            <consortium name="The Broad Institute Genome Sequencing Center for Infectious Disease"/>
            <person name="Wu L."/>
            <person name="Ma J."/>
        </authorList>
    </citation>
    <scope>NUCLEOTIDE SEQUENCE [LARGE SCALE GENOMIC DNA]</scope>
    <source>
        <strain evidence="3">KCTC 23701</strain>
    </source>
</reference>
<sequence>MDLYQQLQDVTDPNSFLAFARALLADRQADPAQWQHQTIEDFLGAALNWAESTQLGRIQGLAEVSPWKRCAVFLYSGKVCD</sequence>
<dbReference type="InterPro" id="IPR056077">
    <property type="entry name" value="DUF7660"/>
</dbReference>
<evidence type="ECO:0000259" key="1">
    <source>
        <dbReference type="Pfam" id="PF24693"/>
    </source>
</evidence>
<dbReference type="EMBL" id="BMYO01000009">
    <property type="protein sequence ID" value="GHD67710.1"/>
    <property type="molecule type" value="Genomic_DNA"/>
</dbReference>
<dbReference type="Pfam" id="PF24693">
    <property type="entry name" value="DUF7660"/>
    <property type="match status" value="1"/>
</dbReference>
<proteinExistence type="predicted"/>
<keyword evidence="3" id="KW-1185">Reference proteome</keyword>
<protein>
    <recommendedName>
        <fullName evidence="1">DUF7660 domain-containing protein</fullName>
    </recommendedName>
</protein>
<feature type="domain" description="DUF7660" evidence="1">
    <location>
        <begin position="15"/>
        <end position="78"/>
    </location>
</feature>
<organism evidence="2 3">
    <name type="scientific">Jeongeupia chitinilytica</name>
    <dbReference type="NCBI Taxonomy" id="1041641"/>
    <lineage>
        <taxon>Bacteria</taxon>
        <taxon>Pseudomonadati</taxon>
        <taxon>Pseudomonadota</taxon>
        <taxon>Betaproteobacteria</taxon>
        <taxon>Neisseriales</taxon>
        <taxon>Chitinibacteraceae</taxon>
        <taxon>Jeongeupia</taxon>
    </lineage>
</organism>
<evidence type="ECO:0000313" key="3">
    <source>
        <dbReference type="Proteomes" id="UP000604737"/>
    </source>
</evidence>
<dbReference type="RefSeq" id="WP_189461897.1">
    <property type="nucleotide sequence ID" value="NZ_BMYO01000009.1"/>
</dbReference>
<evidence type="ECO:0000313" key="2">
    <source>
        <dbReference type="EMBL" id="GHD67710.1"/>
    </source>
</evidence>
<gene>
    <name evidence="2" type="ORF">GCM10007350_31790</name>
</gene>
<comment type="caution">
    <text evidence="2">The sequence shown here is derived from an EMBL/GenBank/DDBJ whole genome shotgun (WGS) entry which is preliminary data.</text>
</comment>